<evidence type="ECO:0000256" key="3">
    <source>
        <dbReference type="SAM" id="Phobius"/>
    </source>
</evidence>
<comment type="similarity">
    <text evidence="1">Belongs to the bacterial sugar transferase family.</text>
</comment>
<gene>
    <name evidence="5" type="ORF">SAMN04487993_1002347</name>
</gene>
<dbReference type="GO" id="GO:0000271">
    <property type="term" value="P:polysaccharide biosynthetic process"/>
    <property type="evidence" value="ECO:0007669"/>
    <property type="project" value="UniProtKB-KW"/>
</dbReference>
<feature type="domain" description="Bacterial sugar transferase" evidence="4">
    <location>
        <begin position="36"/>
        <end position="224"/>
    </location>
</feature>
<dbReference type="STRING" id="555512.SAMN04487993_1002347"/>
<keyword evidence="3" id="KW-0812">Transmembrane</keyword>
<dbReference type="InterPro" id="IPR003362">
    <property type="entry name" value="Bact_transf"/>
</dbReference>
<evidence type="ECO:0000256" key="2">
    <source>
        <dbReference type="ARBA" id="ARBA00023169"/>
    </source>
</evidence>
<dbReference type="AlphaFoldDB" id="A0A1G8J645"/>
<keyword evidence="3" id="KW-1133">Transmembrane helix</keyword>
<dbReference type="PANTHER" id="PTHR30576">
    <property type="entry name" value="COLANIC BIOSYNTHESIS UDP-GLUCOSE LIPID CARRIER TRANSFERASE"/>
    <property type="match status" value="1"/>
</dbReference>
<dbReference type="EMBL" id="FNEJ01000002">
    <property type="protein sequence ID" value="SDI26591.1"/>
    <property type="molecule type" value="Genomic_DNA"/>
</dbReference>
<name>A0A1G8J645_9RHOB</name>
<dbReference type="OrthoDB" id="9808602at2"/>
<dbReference type="PANTHER" id="PTHR30576:SF0">
    <property type="entry name" value="UNDECAPRENYL-PHOSPHATE N-ACETYLGALACTOSAMINYL 1-PHOSPHATE TRANSFERASE-RELATED"/>
    <property type="match status" value="1"/>
</dbReference>
<proteinExistence type="inferred from homology"/>
<dbReference type="Proteomes" id="UP000199093">
    <property type="component" value="Unassembled WGS sequence"/>
</dbReference>
<evidence type="ECO:0000313" key="5">
    <source>
        <dbReference type="EMBL" id="SDI26591.1"/>
    </source>
</evidence>
<keyword evidence="2" id="KW-0270">Exopolysaccharide synthesis</keyword>
<keyword evidence="6" id="KW-1185">Reference proteome</keyword>
<dbReference type="RefSeq" id="WP_089844003.1">
    <property type="nucleotide sequence ID" value="NZ_FNEJ01000002.1"/>
</dbReference>
<evidence type="ECO:0000259" key="4">
    <source>
        <dbReference type="Pfam" id="PF02397"/>
    </source>
</evidence>
<protein>
    <submittedName>
        <fullName evidence="5">Sugar transferase involved in LPS biosynthesis (Colanic, teichoic acid)</fullName>
    </submittedName>
</protein>
<organism evidence="5 6">
    <name type="scientific">Salipiger marinus</name>
    <dbReference type="NCBI Taxonomy" id="555512"/>
    <lineage>
        <taxon>Bacteria</taxon>
        <taxon>Pseudomonadati</taxon>
        <taxon>Pseudomonadota</taxon>
        <taxon>Alphaproteobacteria</taxon>
        <taxon>Rhodobacterales</taxon>
        <taxon>Roseobacteraceae</taxon>
        <taxon>Salipiger</taxon>
    </lineage>
</organism>
<reference evidence="6" key="1">
    <citation type="submission" date="2016-10" db="EMBL/GenBank/DDBJ databases">
        <authorList>
            <person name="Varghese N."/>
            <person name="Submissions S."/>
        </authorList>
    </citation>
    <scope>NUCLEOTIDE SEQUENCE [LARGE SCALE GENOMIC DNA]</scope>
    <source>
        <strain evidence="6">DSM 26424</strain>
    </source>
</reference>
<keyword evidence="5" id="KW-0808">Transferase</keyword>
<dbReference type="Pfam" id="PF02397">
    <property type="entry name" value="Bac_transf"/>
    <property type="match status" value="1"/>
</dbReference>
<accession>A0A1G8J645</accession>
<evidence type="ECO:0000313" key="6">
    <source>
        <dbReference type="Proteomes" id="UP000199093"/>
    </source>
</evidence>
<feature type="transmembrane region" description="Helical" evidence="3">
    <location>
        <begin position="41"/>
        <end position="64"/>
    </location>
</feature>
<dbReference type="GO" id="GO:0016780">
    <property type="term" value="F:phosphotransferase activity, for other substituted phosphate groups"/>
    <property type="evidence" value="ECO:0007669"/>
    <property type="project" value="TreeGrafter"/>
</dbReference>
<evidence type="ECO:0000256" key="1">
    <source>
        <dbReference type="ARBA" id="ARBA00006464"/>
    </source>
</evidence>
<sequence>MTLQIRQPLPSAEIEQLLQDALFSAPRSAFYRVAAKRVLDVALVLIGALPILTVVLLLAVLIALDGKSPFYLQKRVGQNGRIFHMWKLRSMVSNADALLEQHLACDPAAREEWNRTQKLRHDPRITPIGRMIRKSSLDELPQLWNVLVGDMSLVGPRPMMVDQQEIYPGTAYYALRPGITGFWQTSVRNESSFAERAGFDAAYLRDLSFRTDLHILMRTVRVVLRGTGC</sequence>
<keyword evidence="3" id="KW-0472">Membrane</keyword>